<dbReference type="AlphaFoldDB" id="A0A1Y1WCD7"/>
<feature type="transmembrane region" description="Helical" evidence="5">
    <location>
        <begin position="256"/>
        <end position="282"/>
    </location>
</feature>
<dbReference type="RefSeq" id="XP_040744708.1">
    <property type="nucleotide sequence ID" value="XM_040889701.1"/>
</dbReference>
<dbReference type="GeneID" id="63806349"/>
<keyword evidence="2 5" id="KW-0812">Transmembrane</keyword>
<evidence type="ECO:0000256" key="3">
    <source>
        <dbReference type="ARBA" id="ARBA00022989"/>
    </source>
</evidence>
<evidence type="ECO:0000256" key="1">
    <source>
        <dbReference type="ARBA" id="ARBA00004141"/>
    </source>
</evidence>
<reference evidence="6 7" key="1">
    <citation type="submission" date="2016-07" db="EMBL/GenBank/DDBJ databases">
        <title>Pervasive Adenine N6-methylation of Active Genes in Fungi.</title>
        <authorList>
            <consortium name="DOE Joint Genome Institute"/>
            <person name="Mondo S.J."/>
            <person name="Dannebaum R.O."/>
            <person name="Kuo R.C."/>
            <person name="Labutti K."/>
            <person name="Haridas S."/>
            <person name="Kuo A."/>
            <person name="Salamov A."/>
            <person name="Ahrendt S.R."/>
            <person name="Lipzen A."/>
            <person name="Sullivan W."/>
            <person name="Andreopoulos W.B."/>
            <person name="Clum A."/>
            <person name="Lindquist E."/>
            <person name="Daum C."/>
            <person name="Ramamoorthy G.K."/>
            <person name="Gryganskyi A."/>
            <person name="Culley D."/>
            <person name="Magnuson J.K."/>
            <person name="James T.Y."/>
            <person name="O'Malley M.A."/>
            <person name="Stajich J.E."/>
            <person name="Spatafora J.W."/>
            <person name="Visel A."/>
            <person name="Grigoriev I.V."/>
        </authorList>
    </citation>
    <scope>NUCLEOTIDE SEQUENCE [LARGE SCALE GENOMIC DNA]</scope>
    <source>
        <strain evidence="6 7">ATCC 12442</strain>
    </source>
</reference>
<dbReference type="InterPro" id="IPR002293">
    <property type="entry name" value="AA/rel_permease1"/>
</dbReference>
<evidence type="ECO:0000256" key="5">
    <source>
        <dbReference type="SAM" id="Phobius"/>
    </source>
</evidence>
<dbReference type="Pfam" id="PF13520">
    <property type="entry name" value="AA_permease_2"/>
    <property type="match status" value="2"/>
</dbReference>
<feature type="transmembrane region" description="Helical" evidence="5">
    <location>
        <begin position="46"/>
        <end position="66"/>
    </location>
</feature>
<feature type="transmembrane region" description="Helical" evidence="5">
    <location>
        <begin position="427"/>
        <end position="448"/>
    </location>
</feature>
<dbReference type="STRING" id="61395.A0A1Y1WCD7"/>
<comment type="subcellular location">
    <subcellularLocation>
        <location evidence="1">Membrane</location>
        <topology evidence="1">Multi-pass membrane protein</topology>
    </subcellularLocation>
</comment>
<keyword evidence="7" id="KW-1185">Reference proteome</keyword>
<dbReference type="Proteomes" id="UP000193922">
    <property type="component" value="Unassembled WGS sequence"/>
</dbReference>
<comment type="caution">
    <text evidence="6">The sequence shown here is derived from an EMBL/GenBank/DDBJ whole genome shotgun (WGS) entry which is preliminary data.</text>
</comment>
<evidence type="ECO:0000313" key="6">
    <source>
        <dbReference type="EMBL" id="ORX71193.1"/>
    </source>
</evidence>
<evidence type="ECO:0008006" key="8">
    <source>
        <dbReference type="Google" id="ProtNLM"/>
    </source>
</evidence>
<dbReference type="PANTHER" id="PTHR11785:SF353">
    <property type="entry name" value="METHIONINE TRANSPORTER (EUROFUNG)"/>
    <property type="match status" value="1"/>
</dbReference>
<dbReference type="Gene3D" id="1.20.1740.10">
    <property type="entry name" value="Amino acid/polyamine transporter I"/>
    <property type="match status" value="2"/>
</dbReference>
<name>A0A1Y1WCD7_9FUNG</name>
<sequence length="471" mass="51125">MASLIPQRAIQVVRFRGTSGPDELADSASNTPKPIGLISANLRSGISLMIGSGIFSTPASILRLVGTPSMALILWILGGIISYGGAMAFIELGLMYRKNGGTMRFLGHMRSQSRRRYLGTCFAWVMIVCIRPGAIAANGPVIGKYWLYAAGEDHNTGWNARGVGWGCITFVTALNIFSGQVVAAADQPVISRQDHCSSHHHHHWYRSLLLEASISKRTTTGLAGSGVLGLRWIYEPWYTHSVEAALNLSAILPWSIGGAVGIVSFLYIMANVAFFFVVPINVAISSEEILAAEFTYRVFGDNVGRIALPVFIGLSVLGAIASQTYGVSRLLDSANEVGFIPYGRKICGNNKRTGTPIASLVIIGAHGCSTAFAAVGAIVLRFRIPHHPLRTFKSFHPLNGLFILFCAFITVMPFVPPEGGDSGDPYPYYLSPLLGALTTLAGVVPWYFRMFWWADKTGEDYTQWIAEEERG</sequence>
<dbReference type="OrthoDB" id="5982228at2759"/>
<dbReference type="GO" id="GO:0015179">
    <property type="term" value="F:L-amino acid transmembrane transporter activity"/>
    <property type="evidence" value="ECO:0007669"/>
    <property type="project" value="TreeGrafter"/>
</dbReference>
<feature type="transmembrane region" description="Helical" evidence="5">
    <location>
        <begin position="357"/>
        <end position="382"/>
    </location>
</feature>
<dbReference type="PANTHER" id="PTHR11785">
    <property type="entry name" value="AMINO ACID TRANSPORTER"/>
    <property type="match status" value="1"/>
</dbReference>
<feature type="transmembrane region" description="Helical" evidence="5">
    <location>
        <begin position="72"/>
        <end position="96"/>
    </location>
</feature>
<feature type="transmembrane region" description="Helical" evidence="5">
    <location>
        <begin position="394"/>
        <end position="415"/>
    </location>
</feature>
<keyword evidence="4 5" id="KW-0472">Membrane</keyword>
<protein>
    <recommendedName>
        <fullName evidence="8">Amino acid transporter</fullName>
    </recommendedName>
</protein>
<organism evidence="6 7">
    <name type="scientific">Linderina pennispora</name>
    <dbReference type="NCBI Taxonomy" id="61395"/>
    <lineage>
        <taxon>Eukaryota</taxon>
        <taxon>Fungi</taxon>
        <taxon>Fungi incertae sedis</taxon>
        <taxon>Zoopagomycota</taxon>
        <taxon>Kickxellomycotina</taxon>
        <taxon>Kickxellomycetes</taxon>
        <taxon>Kickxellales</taxon>
        <taxon>Kickxellaceae</taxon>
        <taxon>Linderina</taxon>
    </lineage>
</organism>
<gene>
    <name evidence="6" type="ORF">DL89DRAFT_282654</name>
</gene>
<dbReference type="InterPro" id="IPR050598">
    <property type="entry name" value="AminoAcid_Transporter"/>
</dbReference>
<evidence type="ECO:0000313" key="7">
    <source>
        <dbReference type="Proteomes" id="UP000193922"/>
    </source>
</evidence>
<feature type="transmembrane region" description="Helical" evidence="5">
    <location>
        <begin position="117"/>
        <end position="137"/>
    </location>
</feature>
<dbReference type="EMBL" id="MCFD01000004">
    <property type="protein sequence ID" value="ORX71193.1"/>
    <property type="molecule type" value="Genomic_DNA"/>
</dbReference>
<proteinExistence type="predicted"/>
<dbReference type="GO" id="GO:0016020">
    <property type="term" value="C:membrane"/>
    <property type="evidence" value="ECO:0007669"/>
    <property type="project" value="UniProtKB-SubCell"/>
</dbReference>
<keyword evidence="3 5" id="KW-1133">Transmembrane helix</keyword>
<evidence type="ECO:0000256" key="4">
    <source>
        <dbReference type="ARBA" id="ARBA00023136"/>
    </source>
</evidence>
<accession>A0A1Y1WCD7</accession>
<evidence type="ECO:0000256" key="2">
    <source>
        <dbReference type="ARBA" id="ARBA00022692"/>
    </source>
</evidence>
<feature type="transmembrane region" description="Helical" evidence="5">
    <location>
        <begin position="303"/>
        <end position="321"/>
    </location>
</feature>